<protein>
    <recommendedName>
        <fullName evidence="11">Z-ring associated protein G</fullName>
    </recommendedName>
    <alternativeName>
        <fullName evidence="12">Cell division protein ZapG</fullName>
    </alternativeName>
</protein>
<dbReference type="PATRIC" id="fig|43658.5.peg.2657"/>
<dbReference type="PANTHER" id="PTHR39579">
    <property type="entry name" value="INNER MEMBRANE PROTEIN YHCB"/>
    <property type="match status" value="1"/>
</dbReference>
<organism evidence="16 17">
    <name type="scientific">Pseudoalteromonas rubra</name>
    <dbReference type="NCBI Taxonomy" id="43658"/>
    <lineage>
        <taxon>Bacteria</taxon>
        <taxon>Pseudomonadati</taxon>
        <taxon>Pseudomonadota</taxon>
        <taxon>Gammaproteobacteria</taxon>
        <taxon>Alteromonadales</taxon>
        <taxon>Pseudoalteromonadaceae</taxon>
        <taxon>Pseudoalteromonas</taxon>
    </lineage>
</organism>
<reference evidence="16 17" key="1">
    <citation type="journal article" date="2015" name="BMC Genomics">
        <title>Genome mining reveals unlocked bioactive potential of marine Gram-negative bacteria.</title>
        <authorList>
            <person name="Machado H."/>
            <person name="Sonnenschein E.C."/>
            <person name="Melchiorsen J."/>
            <person name="Gram L."/>
        </authorList>
    </citation>
    <scope>NUCLEOTIDE SEQUENCE [LARGE SCALE GENOMIC DNA]</scope>
    <source>
        <strain evidence="16 17">S2471</strain>
    </source>
</reference>
<proteinExistence type="inferred from homology"/>
<keyword evidence="13" id="KW-0175">Coiled coil</keyword>
<dbReference type="Pfam" id="PF06295">
    <property type="entry name" value="ZapG-like"/>
    <property type="match status" value="1"/>
</dbReference>
<keyword evidence="17" id="KW-1185">Reference proteome</keyword>
<evidence type="ECO:0000256" key="14">
    <source>
        <dbReference type="SAM" id="MobiDB-lite"/>
    </source>
</evidence>
<dbReference type="InterPro" id="IPR009386">
    <property type="entry name" value="ZapG-like"/>
</dbReference>
<evidence type="ECO:0000256" key="7">
    <source>
        <dbReference type="ARBA" id="ARBA00022989"/>
    </source>
</evidence>
<dbReference type="Proteomes" id="UP000033452">
    <property type="component" value="Unassembled WGS sequence"/>
</dbReference>
<keyword evidence="7 15" id="KW-1133">Transmembrane helix</keyword>
<comment type="subcellular location">
    <subcellularLocation>
        <location evidence="1">Cell inner membrane</location>
        <topology evidence="1">Single-pass membrane protein</topology>
    </subcellularLocation>
</comment>
<evidence type="ECO:0000256" key="11">
    <source>
        <dbReference type="ARBA" id="ARBA00035703"/>
    </source>
</evidence>
<keyword evidence="9" id="KW-0131">Cell cycle</keyword>
<keyword evidence="2" id="KW-1003">Cell membrane</keyword>
<keyword evidence="5 15" id="KW-0812">Transmembrane</keyword>
<evidence type="ECO:0000256" key="10">
    <source>
        <dbReference type="ARBA" id="ARBA00035657"/>
    </source>
</evidence>
<evidence type="ECO:0000256" key="9">
    <source>
        <dbReference type="ARBA" id="ARBA00023306"/>
    </source>
</evidence>
<evidence type="ECO:0000256" key="1">
    <source>
        <dbReference type="ARBA" id="ARBA00004377"/>
    </source>
</evidence>
<evidence type="ECO:0000256" key="13">
    <source>
        <dbReference type="SAM" id="Coils"/>
    </source>
</evidence>
<keyword evidence="6" id="KW-0133">Cell shape</keyword>
<dbReference type="GO" id="GO:0051301">
    <property type="term" value="P:cell division"/>
    <property type="evidence" value="ECO:0007669"/>
    <property type="project" value="UniProtKB-KW"/>
</dbReference>
<dbReference type="OrthoDB" id="5766209at2"/>
<evidence type="ECO:0000256" key="12">
    <source>
        <dbReference type="ARBA" id="ARBA00035727"/>
    </source>
</evidence>
<name>A0A0F4QLN6_9GAMM</name>
<keyword evidence="4" id="KW-0132">Cell division</keyword>
<evidence type="ECO:0000256" key="4">
    <source>
        <dbReference type="ARBA" id="ARBA00022618"/>
    </source>
</evidence>
<dbReference type="GO" id="GO:0005886">
    <property type="term" value="C:plasma membrane"/>
    <property type="evidence" value="ECO:0007669"/>
    <property type="project" value="UniProtKB-SubCell"/>
</dbReference>
<comment type="similarity">
    <text evidence="10">Belongs to the ZapG family.</text>
</comment>
<evidence type="ECO:0000256" key="15">
    <source>
        <dbReference type="SAM" id="Phobius"/>
    </source>
</evidence>
<accession>A0A0F4QLN6</accession>
<evidence type="ECO:0000313" key="17">
    <source>
        <dbReference type="Proteomes" id="UP000033452"/>
    </source>
</evidence>
<keyword evidence="3" id="KW-0997">Cell inner membrane</keyword>
<evidence type="ECO:0000256" key="3">
    <source>
        <dbReference type="ARBA" id="ARBA00022519"/>
    </source>
</evidence>
<keyword evidence="8 15" id="KW-0472">Membrane</keyword>
<gene>
    <name evidence="16" type="ORF">TW77_12570</name>
</gene>
<evidence type="ECO:0000256" key="6">
    <source>
        <dbReference type="ARBA" id="ARBA00022960"/>
    </source>
</evidence>
<dbReference type="AlphaFoldDB" id="A0A0F4QLN6"/>
<feature type="transmembrane region" description="Helical" evidence="15">
    <location>
        <begin position="6"/>
        <end position="24"/>
    </location>
</feature>
<dbReference type="GO" id="GO:0008360">
    <property type="term" value="P:regulation of cell shape"/>
    <property type="evidence" value="ECO:0007669"/>
    <property type="project" value="UniProtKB-KW"/>
</dbReference>
<feature type="compositionally biased region" description="Polar residues" evidence="14">
    <location>
        <begin position="141"/>
        <end position="150"/>
    </location>
</feature>
<sequence>MTTIAWFGILVIVAIAAFFAGTLLTKKRFKHDELEQQAQEAQHALEQYRQDVSDHLADSKKLMAKLEENYTLLNRHFEEGKQLLSQDKPLPSEPFFSKETTEQLHASLHMRDEKRRASEHTHDAPPSDYVEGESGLFKGEGSQNEQLKAS</sequence>
<dbReference type="EMBL" id="JXYA01000027">
    <property type="protein sequence ID" value="KJZ08249.1"/>
    <property type="molecule type" value="Genomic_DNA"/>
</dbReference>
<feature type="coiled-coil region" evidence="13">
    <location>
        <begin position="24"/>
        <end position="76"/>
    </location>
</feature>
<dbReference type="PANTHER" id="PTHR39579:SF1">
    <property type="entry name" value="INNER MEMBRANE PROTEIN YHCB"/>
    <property type="match status" value="1"/>
</dbReference>
<evidence type="ECO:0000256" key="2">
    <source>
        <dbReference type="ARBA" id="ARBA00022475"/>
    </source>
</evidence>
<feature type="compositionally biased region" description="Basic and acidic residues" evidence="14">
    <location>
        <begin position="109"/>
        <end position="125"/>
    </location>
</feature>
<dbReference type="RefSeq" id="WP_046005333.1">
    <property type="nucleotide sequence ID" value="NZ_JXYA01000027.1"/>
</dbReference>
<evidence type="ECO:0000256" key="8">
    <source>
        <dbReference type="ARBA" id="ARBA00023136"/>
    </source>
</evidence>
<feature type="region of interest" description="Disordered" evidence="14">
    <location>
        <begin position="83"/>
        <end position="150"/>
    </location>
</feature>
<evidence type="ECO:0000256" key="5">
    <source>
        <dbReference type="ARBA" id="ARBA00022692"/>
    </source>
</evidence>
<comment type="caution">
    <text evidence="16">The sequence shown here is derived from an EMBL/GenBank/DDBJ whole genome shotgun (WGS) entry which is preliminary data.</text>
</comment>
<evidence type="ECO:0000313" key="16">
    <source>
        <dbReference type="EMBL" id="KJZ08249.1"/>
    </source>
</evidence>